<dbReference type="Gene3D" id="3.90.230.10">
    <property type="entry name" value="Creatinase/methionine aminopeptidase superfamily"/>
    <property type="match status" value="1"/>
</dbReference>
<feature type="domain" description="Peptidase M24" evidence="1">
    <location>
        <begin position="178"/>
        <end position="388"/>
    </location>
</feature>
<accession>A0A1I6UX75</accession>
<dbReference type="SUPFAM" id="SSF55920">
    <property type="entry name" value="Creatinase/aminopeptidase"/>
    <property type="match status" value="1"/>
</dbReference>
<dbReference type="InterPro" id="IPR000587">
    <property type="entry name" value="Creatinase_N"/>
</dbReference>
<evidence type="ECO:0000259" key="1">
    <source>
        <dbReference type="Pfam" id="PF00557"/>
    </source>
</evidence>
<feature type="domain" description="Creatinase N-terminal" evidence="2">
    <location>
        <begin position="8"/>
        <end position="170"/>
    </location>
</feature>
<name>A0A1I6UX75_9RHOB</name>
<dbReference type="STRING" id="311180.SAMN04488050_10988"/>
<dbReference type="PANTHER" id="PTHR46112">
    <property type="entry name" value="AMINOPEPTIDASE"/>
    <property type="match status" value="1"/>
</dbReference>
<dbReference type="CDD" id="cd01066">
    <property type="entry name" value="APP_MetAP"/>
    <property type="match status" value="1"/>
</dbReference>
<dbReference type="SUPFAM" id="SSF53092">
    <property type="entry name" value="Creatinase/prolidase N-terminal domain"/>
    <property type="match status" value="1"/>
</dbReference>
<keyword evidence="3" id="KW-0378">Hydrolase</keyword>
<keyword evidence="3" id="KW-0645">Protease</keyword>
<dbReference type="AlphaFoldDB" id="A0A1I6UX75"/>
<proteinExistence type="predicted"/>
<organism evidence="3 4">
    <name type="scientific">Alloyangia pacifica</name>
    <dbReference type="NCBI Taxonomy" id="311180"/>
    <lineage>
        <taxon>Bacteria</taxon>
        <taxon>Pseudomonadati</taxon>
        <taxon>Pseudomonadota</taxon>
        <taxon>Alphaproteobacteria</taxon>
        <taxon>Rhodobacterales</taxon>
        <taxon>Roseobacteraceae</taxon>
        <taxon>Alloyangia</taxon>
    </lineage>
</organism>
<dbReference type="GO" id="GO:0004177">
    <property type="term" value="F:aminopeptidase activity"/>
    <property type="evidence" value="ECO:0007669"/>
    <property type="project" value="UniProtKB-KW"/>
</dbReference>
<dbReference type="InterPro" id="IPR050659">
    <property type="entry name" value="Peptidase_M24B"/>
</dbReference>
<sequence length="406" mass="43433">MTLTEPTLNRLRTLMQERGLDAVIAWGGANFRYLTDYPIYFDNPGAALALVPADPALEPMILVAEWMADAAASASRIRDIRTFPLWLEIGDREAILAGTQPQVDKPTPRYDLAGNMRLLADALAERGLSGGRIGIERGLVSLTAFEALSAAAPEVRFAEAAAVFADLRSIKTPWEIDCLKEATRIAEHGLRTLATTPLRGLDTAGLKRIYDAACADYAATQSPDGFSDGYLGTRVTASVGGAISPTVAGGPKVTGEEMVFFDCAASVHGYGSDTGRTLCFGPPSDEARRILDAVCAGMEAAEPLLRPGTPMSEIFHAGQDAVRRCGLPWFTRGHVGHTMGLGMGEQGPYLGPTEHRPLQAGMVVAVETPLYIRGLGGFQVEDCYVITETGAEKFTTLPRDFLDAIL</sequence>
<dbReference type="Gene3D" id="3.40.350.10">
    <property type="entry name" value="Creatinase/prolidase N-terminal domain"/>
    <property type="match status" value="1"/>
</dbReference>
<keyword evidence="4" id="KW-1185">Reference proteome</keyword>
<reference evidence="4" key="1">
    <citation type="submission" date="2016-10" db="EMBL/GenBank/DDBJ databases">
        <authorList>
            <person name="Varghese N."/>
            <person name="Submissions S."/>
        </authorList>
    </citation>
    <scope>NUCLEOTIDE SEQUENCE [LARGE SCALE GENOMIC DNA]</scope>
    <source>
        <strain evidence="4">DSM 26894</strain>
    </source>
</reference>
<dbReference type="Proteomes" id="UP000199392">
    <property type="component" value="Unassembled WGS sequence"/>
</dbReference>
<evidence type="ECO:0000259" key="2">
    <source>
        <dbReference type="Pfam" id="PF01321"/>
    </source>
</evidence>
<dbReference type="RefSeq" id="WP_092429311.1">
    <property type="nucleotide sequence ID" value="NZ_FNCL01000014.1"/>
</dbReference>
<dbReference type="EMBL" id="FOZW01000009">
    <property type="protein sequence ID" value="SFT06035.1"/>
    <property type="molecule type" value="Genomic_DNA"/>
</dbReference>
<dbReference type="PANTHER" id="PTHR46112:SF2">
    <property type="entry name" value="XAA-PRO AMINOPEPTIDASE P-RELATED"/>
    <property type="match status" value="1"/>
</dbReference>
<dbReference type="Pfam" id="PF01321">
    <property type="entry name" value="Creatinase_N"/>
    <property type="match status" value="1"/>
</dbReference>
<protein>
    <submittedName>
        <fullName evidence="3">Xaa-Pro aminopeptidase</fullName>
    </submittedName>
</protein>
<dbReference type="Pfam" id="PF00557">
    <property type="entry name" value="Peptidase_M24"/>
    <property type="match status" value="1"/>
</dbReference>
<evidence type="ECO:0000313" key="4">
    <source>
        <dbReference type="Proteomes" id="UP000199392"/>
    </source>
</evidence>
<gene>
    <name evidence="3" type="ORF">SAMN04488050_10988</name>
</gene>
<evidence type="ECO:0000313" key="3">
    <source>
        <dbReference type="EMBL" id="SFT06035.1"/>
    </source>
</evidence>
<dbReference type="InterPro" id="IPR029149">
    <property type="entry name" value="Creatin/AminoP/Spt16_N"/>
</dbReference>
<dbReference type="InterPro" id="IPR036005">
    <property type="entry name" value="Creatinase/aminopeptidase-like"/>
</dbReference>
<dbReference type="OrthoDB" id="9806388at2"/>
<keyword evidence="3" id="KW-0031">Aminopeptidase</keyword>
<dbReference type="InterPro" id="IPR000994">
    <property type="entry name" value="Pept_M24"/>
</dbReference>